<evidence type="ECO:0000313" key="1">
    <source>
        <dbReference type="EMBL" id="GKH73352.1"/>
    </source>
</evidence>
<evidence type="ECO:0000313" key="2">
    <source>
        <dbReference type="Proteomes" id="UP001055114"/>
    </source>
</evidence>
<dbReference type="EMBL" id="BQNZ01000003">
    <property type="protein sequence ID" value="GKH73352.1"/>
    <property type="molecule type" value="Genomic_DNA"/>
</dbReference>
<dbReference type="AlphaFoldDB" id="A0AA37K8U0"/>
<organism evidence="1 2">
    <name type="scientific">Parabacteroides merdae</name>
    <dbReference type="NCBI Taxonomy" id="46503"/>
    <lineage>
        <taxon>Bacteria</taxon>
        <taxon>Pseudomonadati</taxon>
        <taxon>Bacteroidota</taxon>
        <taxon>Bacteroidia</taxon>
        <taxon>Bacteroidales</taxon>
        <taxon>Tannerellaceae</taxon>
        <taxon>Parabacteroides</taxon>
    </lineage>
</organism>
<accession>A0AA37K8U0</accession>
<proteinExistence type="predicted"/>
<dbReference type="Proteomes" id="UP001055114">
    <property type="component" value="Unassembled WGS sequence"/>
</dbReference>
<name>A0AA37K8U0_9BACT</name>
<comment type="caution">
    <text evidence="1">The sequence shown here is derived from an EMBL/GenBank/DDBJ whole genome shotgun (WGS) entry which is preliminary data.</text>
</comment>
<dbReference type="RefSeq" id="WP_075965578.1">
    <property type="nucleotide sequence ID" value="NZ_BQNZ01000003.1"/>
</dbReference>
<sequence>MKNSYQNDIQTVQLGNIISSVGSLLDRSESMQETLSMFHLEQSAEILLQLLEAGDEPVKTEILTASFLGDVAEVLYKRLAGLDFPEDTPKNVLAALANGLMVKIGLVGDELDELETYASRMDGYLYEGRDERLKRIAELHILSDWLMQAYERIGKLLPERLETEEQRLIKRFSFWQASGYTADYLYLEGLSDDLMASDFLHSTLQDDLSNLQAAPESCRALIARTVRLCNVVDQDGSLEKEERLQRIDNVILDYNFHIPMSEWDFVSLPDGYLTAYMKLRAGEIRLNEVEQSLTDERMCRCAVYVHPDDIAYVPQSFCRLDMADYALSYGSPENLRYISQDMQTPQQVALALSRDPMTANYANPDLVSYEIASAIVLKDGRAIQFLRPENYTNQQFTALAQLALIQSPDVLKYIRPKFQTKEVIAVAVRKDYRCFKQIPVQQRTAEMMIYFLFVDPRIGEFVPVMLLKDEVFRKKASLITNSWERYAALPEISATN</sequence>
<protein>
    <recommendedName>
        <fullName evidence="3">DUF4116 domain-containing protein</fullName>
    </recommendedName>
</protein>
<reference evidence="1" key="1">
    <citation type="submission" date="2022-01" db="EMBL/GenBank/DDBJ databases">
        <title>Novel bile acid biosynthetic pathways are enriched in the microbiome of centenarians.</title>
        <authorList>
            <person name="Sato Y."/>
            <person name="Atarashi K."/>
            <person name="Plichta R.D."/>
            <person name="Arai Y."/>
            <person name="Sasajima S."/>
            <person name="Kearney M.S."/>
            <person name="Suda W."/>
            <person name="Takeshita K."/>
            <person name="Sasaki T."/>
            <person name="Okamoto S."/>
            <person name="Skelly N.A."/>
            <person name="Okamura Y."/>
            <person name="Vlamakis H."/>
            <person name="Li Y."/>
            <person name="Tanoue T."/>
            <person name="Takei H."/>
            <person name="Nittono H."/>
            <person name="Narushima S."/>
            <person name="Irie J."/>
            <person name="Itoh H."/>
            <person name="Moriya K."/>
            <person name="Sugiura Y."/>
            <person name="Suematsu M."/>
            <person name="Moritoki N."/>
            <person name="Shibata S."/>
            <person name="Littman R.D."/>
            <person name="Fischbach A.M."/>
            <person name="Uwamino Y."/>
            <person name="Inoue T."/>
            <person name="Honda A."/>
            <person name="Hattori M."/>
            <person name="Murai T."/>
            <person name="Xavier J.R."/>
            <person name="Hirose N."/>
            <person name="Honda K."/>
        </authorList>
    </citation>
    <scope>NUCLEOTIDE SEQUENCE</scope>
    <source>
        <strain evidence="1">CE91-St3</strain>
    </source>
</reference>
<evidence type="ECO:0008006" key="3">
    <source>
        <dbReference type="Google" id="ProtNLM"/>
    </source>
</evidence>
<gene>
    <name evidence="1" type="ORF">CE91St3_32150</name>
</gene>